<dbReference type="PANTHER" id="PTHR19332:SF1">
    <property type="entry name" value="PEROXISOMAL MEMBRANE PROTEIN PEX13"/>
    <property type="match status" value="1"/>
</dbReference>
<evidence type="ECO:0000256" key="10">
    <source>
        <dbReference type="ARBA" id="ARBA00029693"/>
    </source>
</evidence>
<evidence type="ECO:0000256" key="14">
    <source>
        <dbReference type="SAM" id="MobiDB-lite"/>
    </source>
</evidence>
<comment type="subcellular location">
    <subcellularLocation>
        <location evidence="12">Peroxisome membrane</location>
    </subcellularLocation>
</comment>
<dbReference type="Pfam" id="PF00018">
    <property type="entry name" value="SH3_1"/>
    <property type="match status" value="1"/>
</dbReference>
<keyword evidence="5" id="KW-0653">Protein transport</keyword>
<evidence type="ECO:0000256" key="3">
    <source>
        <dbReference type="ARBA" id="ARBA00022448"/>
    </source>
</evidence>
<dbReference type="PANTHER" id="PTHR19332">
    <property type="entry name" value="PEROXISOMAL MEMBRANE PROTEIN PEX13"/>
    <property type="match status" value="1"/>
</dbReference>
<dbReference type="Gene3D" id="2.30.30.40">
    <property type="entry name" value="SH3 Domains"/>
    <property type="match status" value="1"/>
</dbReference>
<keyword evidence="8" id="KW-0472">Membrane</keyword>
<feature type="region of interest" description="Disordered" evidence="14">
    <location>
        <begin position="22"/>
        <end position="44"/>
    </location>
</feature>
<dbReference type="Proteomes" id="UP000288716">
    <property type="component" value="Unassembled WGS sequence"/>
</dbReference>
<reference evidence="16 17" key="1">
    <citation type="journal article" date="2018" name="Gigascience">
        <title>Genomes of trombidid mites reveal novel predicted allergens and laterally-transferred genes associated with secondary metabolism.</title>
        <authorList>
            <person name="Dong X."/>
            <person name="Chaisiri K."/>
            <person name="Xia D."/>
            <person name="Armstrong S.D."/>
            <person name="Fang Y."/>
            <person name="Donnelly M.J."/>
            <person name="Kadowaki T."/>
            <person name="McGarry J.W."/>
            <person name="Darby A.C."/>
            <person name="Makepeace B.L."/>
        </authorList>
    </citation>
    <scope>NUCLEOTIDE SEQUENCE [LARGE SCALE GENOMIC DNA]</scope>
    <source>
        <strain evidence="16">UoL-UT</strain>
    </source>
</reference>
<comment type="similarity">
    <text evidence="1">Belongs to the peroxin-13 family.</text>
</comment>
<dbReference type="SUPFAM" id="SSF50044">
    <property type="entry name" value="SH3-domain"/>
    <property type="match status" value="1"/>
</dbReference>
<dbReference type="InterPro" id="IPR036028">
    <property type="entry name" value="SH3-like_dom_sf"/>
</dbReference>
<evidence type="ECO:0000313" key="16">
    <source>
        <dbReference type="EMBL" id="RWS27934.1"/>
    </source>
</evidence>
<evidence type="ECO:0000256" key="6">
    <source>
        <dbReference type="ARBA" id="ARBA00022989"/>
    </source>
</evidence>
<keyword evidence="3" id="KW-0813">Transport</keyword>
<gene>
    <name evidence="16" type="ORF">B4U80_06201</name>
</gene>
<dbReference type="GO" id="GO:1990429">
    <property type="term" value="C:peroxisomal importomer complex"/>
    <property type="evidence" value="ECO:0007669"/>
    <property type="project" value="TreeGrafter"/>
</dbReference>
<dbReference type="AlphaFoldDB" id="A0A443SK77"/>
<dbReference type="STRING" id="299467.A0A443SK77"/>
<keyword evidence="4" id="KW-0812">Transmembrane</keyword>
<evidence type="ECO:0000256" key="9">
    <source>
        <dbReference type="ARBA" id="ARBA00023140"/>
    </source>
</evidence>
<dbReference type="OrthoDB" id="10037838at2759"/>
<feature type="domain" description="SH3" evidence="15">
    <location>
        <begin position="265"/>
        <end position="328"/>
    </location>
</feature>
<evidence type="ECO:0000313" key="17">
    <source>
        <dbReference type="Proteomes" id="UP000288716"/>
    </source>
</evidence>
<protein>
    <recommendedName>
        <fullName evidence="11">Peroxisomal membrane protein PEX13</fullName>
    </recommendedName>
    <alternativeName>
        <fullName evidence="10">Peroxin-13</fullName>
    </alternativeName>
</protein>
<evidence type="ECO:0000256" key="1">
    <source>
        <dbReference type="ARBA" id="ARBA00006033"/>
    </source>
</evidence>
<organism evidence="16 17">
    <name type="scientific">Leptotrombidium deliense</name>
    <dbReference type="NCBI Taxonomy" id="299467"/>
    <lineage>
        <taxon>Eukaryota</taxon>
        <taxon>Metazoa</taxon>
        <taxon>Ecdysozoa</taxon>
        <taxon>Arthropoda</taxon>
        <taxon>Chelicerata</taxon>
        <taxon>Arachnida</taxon>
        <taxon>Acari</taxon>
        <taxon>Acariformes</taxon>
        <taxon>Trombidiformes</taxon>
        <taxon>Prostigmata</taxon>
        <taxon>Anystina</taxon>
        <taxon>Parasitengona</taxon>
        <taxon>Trombiculoidea</taxon>
        <taxon>Trombiculidae</taxon>
        <taxon>Leptotrombidium</taxon>
    </lineage>
</organism>
<evidence type="ECO:0000256" key="8">
    <source>
        <dbReference type="ARBA" id="ARBA00023136"/>
    </source>
</evidence>
<keyword evidence="2 13" id="KW-0728">SH3 domain</keyword>
<evidence type="ECO:0000259" key="15">
    <source>
        <dbReference type="PROSITE" id="PS50002"/>
    </source>
</evidence>
<dbReference type="InterPro" id="IPR001452">
    <property type="entry name" value="SH3_domain"/>
</dbReference>
<dbReference type="EMBL" id="NCKV01001671">
    <property type="protein sequence ID" value="RWS27934.1"/>
    <property type="molecule type" value="Genomic_DNA"/>
</dbReference>
<name>A0A443SK77_9ACAR</name>
<proteinExistence type="inferred from homology"/>
<keyword evidence="9" id="KW-0576">Peroxisome</keyword>
<dbReference type="CDD" id="cd11864">
    <property type="entry name" value="SH3_PEX13_eumet"/>
    <property type="match status" value="1"/>
</dbReference>
<evidence type="ECO:0000256" key="7">
    <source>
        <dbReference type="ARBA" id="ARBA00023010"/>
    </source>
</evidence>
<keyword evidence="7" id="KW-0811">Translocation</keyword>
<evidence type="ECO:0000256" key="11">
    <source>
        <dbReference type="ARBA" id="ARBA00034535"/>
    </source>
</evidence>
<sequence>MFDGLRNNGDIRVSGLNDQLLPGMVNGSKNGNPPPLPPRPQRDNWSRIGSAFNSCSPFGFGYSSPYHGGYGGAYGGYNTYGYNRYSGFGFGSGSSNESDFFRIAEEGSRQAFQSIESIVQAFGSVSMMLESTYFALQSSFRAVLGVAEHMSQLKDNLSTVIASLSILRGIRYVLKTILQFLGILKRNQNDEAVWKIAEASVGDNSNNDALLNSLAIDSTADSRSSWPILVFFAVVCGTPWLFWRLIASITGKTSKENAKWKTGESDHYIATAIYDFETDSSKEVPFRAGQRIVIAPKNLQPRVRGWLLACVDNKTGLIPNNYIKVIGFNRVNKCSNDDKGDTT</sequence>
<keyword evidence="6" id="KW-1133">Transmembrane helix</keyword>
<dbReference type="Pfam" id="PF04088">
    <property type="entry name" value="Peroxin-13_N"/>
    <property type="match status" value="1"/>
</dbReference>
<dbReference type="PRINTS" id="PR00452">
    <property type="entry name" value="SH3DOMAIN"/>
</dbReference>
<dbReference type="SMART" id="SM00326">
    <property type="entry name" value="SH3"/>
    <property type="match status" value="1"/>
</dbReference>
<dbReference type="PROSITE" id="PS50002">
    <property type="entry name" value="SH3"/>
    <property type="match status" value="1"/>
</dbReference>
<evidence type="ECO:0000256" key="13">
    <source>
        <dbReference type="PROSITE-ProRule" id="PRU00192"/>
    </source>
</evidence>
<dbReference type="InterPro" id="IPR035463">
    <property type="entry name" value="Pex13"/>
</dbReference>
<dbReference type="GO" id="GO:0005778">
    <property type="term" value="C:peroxisomal membrane"/>
    <property type="evidence" value="ECO:0007669"/>
    <property type="project" value="UniProtKB-SubCell"/>
</dbReference>
<dbReference type="VEuPathDB" id="VectorBase:LDEU004106"/>
<dbReference type="GO" id="GO:0016560">
    <property type="term" value="P:protein import into peroxisome matrix, docking"/>
    <property type="evidence" value="ECO:0007669"/>
    <property type="project" value="InterPro"/>
</dbReference>
<evidence type="ECO:0000256" key="5">
    <source>
        <dbReference type="ARBA" id="ARBA00022927"/>
    </source>
</evidence>
<comment type="caution">
    <text evidence="16">The sequence shown here is derived from an EMBL/GenBank/DDBJ whole genome shotgun (WGS) entry which is preliminary data.</text>
</comment>
<evidence type="ECO:0000256" key="4">
    <source>
        <dbReference type="ARBA" id="ARBA00022692"/>
    </source>
</evidence>
<keyword evidence="17" id="KW-1185">Reference proteome</keyword>
<accession>A0A443SK77</accession>
<evidence type="ECO:0000256" key="12">
    <source>
        <dbReference type="ARBA" id="ARBA00046271"/>
    </source>
</evidence>
<evidence type="ECO:0000256" key="2">
    <source>
        <dbReference type="ARBA" id="ARBA00022443"/>
    </source>
</evidence>
<dbReference type="InterPro" id="IPR007223">
    <property type="entry name" value="Peroxin-13_N"/>
</dbReference>